<dbReference type="AlphaFoldDB" id="A0A0K1PLL9"/>
<keyword evidence="3" id="KW-1185">Reference proteome</keyword>
<sequence length="258" mass="25568">MSFVACGGSDGPSSGNLSPYTSEPDKTVVIGDGKGGTAYVTPGGADCIHLDSGECVKPQDKCKEGQRADVIVDSKGKVLTVVCYPASSTPTPVDSQGNVDLGKDNKGVVSVGGADGGGGIAGDVSSSGNNVTIYGQGPAVSVIGGSVDADGNNFAMRGVTVKQNVTIVGNNATLVLCAIDGDLHIEGNNSVVAECAVGGSLTIRGNNSTLVGNHVAKTIDVAGQNTACDGNTAWSDANANHLFDPGEAGAPIDCTAKK</sequence>
<feature type="compositionally biased region" description="Polar residues" evidence="1">
    <location>
        <begin position="11"/>
        <end position="21"/>
    </location>
</feature>
<organism evidence="2 3">
    <name type="scientific">Labilithrix luteola</name>
    <dbReference type="NCBI Taxonomy" id="1391654"/>
    <lineage>
        <taxon>Bacteria</taxon>
        <taxon>Pseudomonadati</taxon>
        <taxon>Myxococcota</taxon>
        <taxon>Polyangia</taxon>
        <taxon>Polyangiales</taxon>
        <taxon>Labilitrichaceae</taxon>
        <taxon>Labilithrix</taxon>
    </lineage>
</organism>
<accession>A0A0K1PLL9</accession>
<evidence type="ECO:0000313" key="3">
    <source>
        <dbReference type="Proteomes" id="UP000064967"/>
    </source>
</evidence>
<evidence type="ECO:0000313" key="2">
    <source>
        <dbReference type="EMBL" id="AKU94420.1"/>
    </source>
</evidence>
<dbReference type="STRING" id="1391654.AKJ09_01084"/>
<proteinExistence type="predicted"/>
<dbReference type="KEGG" id="llu:AKJ09_01084"/>
<evidence type="ECO:0000256" key="1">
    <source>
        <dbReference type="SAM" id="MobiDB-lite"/>
    </source>
</evidence>
<reference evidence="2 3" key="1">
    <citation type="submission" date="2015-08" db="EMBL/GenBank/DDBJ databases">
        <authorList>
            <person name="Babu N.S."/>
            <person name="Beckwith C.J."/>
            <person name="Beseler K.G."/>
            <person name="Brison A."/>
            <person name="Carone J.V."/>
            <person name="Caskin T.P."/>
            <person name="Diamond M."/>
            <person name="Durham M.E."/>
            <person name="Foxe J.M."/>
            <person name="Go M."/>
            <person name="Henderson B.A."/>
            <person name="Jones I.B."/>
            <person name="McGettigan J.A."/>
            <person name="Micheletti S.J."/>
            <person name="Nasrallah M.E."/>
            <person name="Ortiz D."/>
            <person name="Piller C.R."/>
            <person name="Privatt S.R."/>
            <person name="Schneider S.L."/>
            <person name="Sharp S."/>
            <person name="Smith T.C."/>
            <person name="Stanton J.D."/>
            <person name="Ullery H.E."/>
            <person name="Wilson R.J."/>
            <person name="Serrano M.G."/>
            <person name="Buck G."/>
            <person name="Lee V."/>
            <person name="Wang Y."/>
            <person name="Carvalho R."/>
            <person name="Voegtly L."/>
            <person name="Shi R."/>
            <person name="Duckworth R."/>
            <person name="Johnson A."/>
            <person name="Loviza R."/>
            <person name="Walstead R."/>
            <person name="Shah Z."/>
            <person name="Kiflezghi M."/>
            <person name="Wade K."/>
            <person name="Ball S.L."/>
            <person name="Bradley K.W."/>
            <person name="Asai D.J."/>
            <person name="Bowman C.A."/>
            <person name="Russell D.A."/>
            <person name="Pope W.H."/>
            <person name="Jacobs-Sera D."/>
            <person name="Hendrix R.W."/>
            <person name="Hatfull G.F."/>
        </authorList>
    </citation>
    <scope>NUCLEOTIDE SEQUENCE [LARGE SCALE GENOMIC DNA]</scope>
    <source>
        <strain evidence="2 3">DSM 27648</strain>
    </source>
</reference>
<dbReference type="EMBL" id="CP012333">
    <property type="protein sequence ID" value="AKU94420.1"/>
    <property type="molecule type" value="Genomic_DNA"/>
</dbReference>
<name>A0A0K1PLL9_9BACT</name>
<protein>
    <submittedName>
        <fullName evidence="2">Uncharacterized protein</fullName>
    </submittedName>
</protein>
<dbReference type="Proteomes" id="UP000064967">
    <property type="component" value="Chromosome"/>
</dbReference>
<dbReference type="RefSeq" id="WP_146646022.1">
    <property type="nucleotide sequence ID" value="NZ_CP012333.1"/>
</dbReference>
<gene>
    <name evidence="2" type="ORF">AKJ09_01084</name>
</gene>
<feature type="region of interest" description="Disordered" evidence="1">
    <location>
        <begin position="1"/>
        <end position="23"/>
    </location>
</feature>